<dbReference type="PANTHER" id="PTHR31973:SF187">
    <property type="entry name" value="MUTATOR TRANSPOSASE MUDRA PROTEIN"/>
    <property type="match status" value="1"/>
</dbReference>
<organism evidence="4 5">
    <name type="scientific">Cinchona calisaya</name>
    <dbReference type="NCBI Taxonomy" id="153742"/>
    <lineage>
        <taxon>Eukaryota</taxon>
        <taxon>Viridiplantae</taxon>
        <taxon>Streptophyta</taxon>
        <taxon>Embryophyta</taxon>
        <taxon>Tracheophyta</taxon>
        <taxon>Spermatophyta</taxon>
        <taxon>Magnoliopsida</taxon>
        <taxon>eudicotyledons</taxon>
        <taxon>Gunneridae</taxon>
        <taxon>Pentapetalae</taxon>
        <taxon>asterids</taxon>
        <taxon>lamiids</taxon>
        <taxon>Gentianales</taxon>
        <taxon>Rubiaceae</taxon>
        <taxon>Cinchonoideae</taxon>
        <taxon>Cinchoneae</taxon>
        <taxon>Cinchona</taxon>
    </lineage>
</organism>
<evidence type="ECO:0008006" key="6">
    <source>
        <dbReference type="Google" id="ProtNLM"/>
    </source>
</evidence>
<evidence type="ECO:0000313" key="5">
    <source>
        <dbReference type="Proteomes" id="UP001630127"/>
    </source>
</evidence>
<evidence type="ECO:0000259" key="3">
    <source>
        <dbReference type="Pfam" id="PF10551"/>
    </source>
</evidence>
<comment type="caution">
    <text evidence="4">The sequence shown here is derived from an EMBL/GenBank/DDBJ whole genome shotgun (WGS) entry which is preliminary data.</text>
</comment>
<evidence type="ECO:0000313" key="4">
    <source>
        <dbReference type="EMBL" id="KAL3532632.1"/>
    </source>
</evidence>
<sequence>MVPSSSDDDSWMKVLNNDCEDSTSDGRVSVSLSDKSDIDFSNYEENDEDEIVVDSEFEKELDPLKAALRSKMFTYNHKDDIEFEKRMLFNNVDTFRAALKDYVIQKGFPIQRLKNEKSRCTAKCGVEGCPWRIHASPVGDSTIFQIKTYNPQHTCVMDRKNPEATSDWIAKKLIAVLRDNTEMTNKSILADMRKYGVQPSKMQVWSSKRKALNEIEGIHFASYGKLPKDAELLRQSNPECIVQIHYDRPNIEVAPRFLRLFISFKAQKDGFLKRCKPFIGFDGCHLKGPYSGTLLTVVALDGNNSLFPLAFAMAECENKETWSWFFDFFELHFGPFDNHLPLTCMRDRQKGLNLAYEDGFPLADARHAFGEAVKCDHVTNNFTESFNAWVGDLRGKPILTLVEGLRRKFMKKMHKRFQKSCTWRSHLTPKIVDKLKLIADQSRRCERMMASEALFEVIDTNKHYIVNLS</sequence>
<name>A0ABD3ANE7_9GENT</name>
<proteinExistence type="predicted"/>
<keyword evidence="5" id="KW-1185">Reference proteome</keyword>
<protein>
    <recommendedName>
        <fullName evidence="6">Transposase MuDR plant domain-containing protein</fullName>
    </recommendedName>
</protein>
<dbReference type="PANTHER" id="PTHR31973">
    <property type="entry name" value="POLYPROTEIN, PUTATIVE-RELATED"/>
    <property type="match status" value="1"/>
</dbReference>
<evidence type="ECO:0000259" key="2">
    <source>
        <dbReference type="Pfam" id="PF03108"/>
    </source>
</evidence>
<feature type="domain" description="Transposase MuDR plant" evidence="2">
    <location>
        <begin position="88"/>
        <end position="146"/>
    </location>
</feature>
<gene>
    <name evidence="4" type="ORF">ACH5RR_006153</name>
</gene>
<dbReference type="Pfam" id="PF10551">
    <property type="entry name" value="MULE"/>
    <property type="match status" value="1"/>
</dbReference>
<dbReference type="Pfam" id="PF03108">
    <property type="entry name" value="DBD_Tnp_Mut"/>
    <property type="match status" value="1"/>
</dbReference>
<dbReference type="InterPro" id="IPR018289">
    <property type="entry name" value="MULE_transposase_dom"/>
</dbReference>
<dbReference type="AlphaFoldDB" id="A0ABD3ANE7"/>
<feature type="region of interest" description="Disordered" evidence="1">
    <location>
        <begin position="1"/>
        <end position="30"/>
    </location>
</feature>
<dbReference type="EMBL" id="JBJUIK010000003">
    <property type="protein sequence ID" value="KAL3532632.1"/>
    <property type="molecule type" value="Genomic_DNA"/>
</dbReference>
<dbReference type="Proteomes" id="UP001630127">
    <property type="component" value="Unassembled WGS sequence"/>
</dbReference>
<accession>A0ABD3ANE7</accession>
<evidence type="ECO:0000256" key="1">
    <source>
        <dbReference type="SAM" id="MobiDB-lite"/>
    </source>
</evidence>
<feature type="domain" description="MULE transposase" evidence="3">
    <location>
        <begin position="279"/>
        <end position="367"/>
    </location>
</feature>
<reference evidence="4 5" key="1">
    <citation type="submission" date="2024-11" db="EMBL/GenBank/DDBJ databases">
        <title>A near-complete genome assembly of Cinchona calisaya.</title>
        <authorList>
            <person name="Lian D.C."/>
            <person name="Zhao X.W."/>
            <person name="Wei L."/>
        </authorList>
    </citation>
    <scope>NUCLEOTIDE SEQUENCE [LARGE SCALE GENOMIC DNA]</scope>
    <source>
        <tissue evidence="4">Nenye</tissue>
    </source>
</reference>
<dbReference type="InterPro" id="IPR004332">
    <property type="entry name" value="Transposase_MuDR"/>
</dbReference>